<keyword evidence="7 8" id="KW-0998">Cell outer membrane</keyword>
<dbReference type="InterPro" id="IPR012910">
    <property type="entry name" value="Plug_dom"/>
</dbReference>
<dbReference type="Pfam" id="PF07715">
    <property type="entry name" value="Plug"/>
    <property type="match status" value="1"/>
</dbReference>
<dbReference type="SUPFAM" id="SSF56935">
    <property type="entry name" value="Porins"/>
    <property type="match status" value="1"/>
</dbReference>
<keyword evidence="12" id="KW-0675">Receptor</keyword>
<evidence type="ECO:0000256" key="5">
    <source>
        <dbReference type="ARBA" id="ARBA00023077"/>
    </source>
</evidence>
<reference evidence="12" key="1">
    <citation type="submission" date="2015-04" db="EMBL/GenBank/DDBJ databases">
        <authorList>
            <person name="Syromyatnikov M.Y."/>
            <person name="Popov V.N."/>
        </authorList>
    </citation>
    <scope>NUCLEOTIDE SEQUENCE</scope>
    <source>
        <strain evidence="12">MO-1</strain>
    </source>
</reference>
<dbReference type="InterPro" id="IPR000531">
    <property type="entry name" value="Beta-barrel_TonB"/>
</dbReference>
<evidence type="ECO:0000313" key="12">
    <source>
        <dbReference type="EMBL" id="CRH05993.1"/>
    </source>
</evidence>
<dbReference type="GO" id="GO:0044718">
    <property type="term" value="P:siderophore transmembrane transport"/>
    <property type="evidence" value="ECO:0007669"/>
    <property type="project" value="TreeGrafter"/>
</dbReference>
<evidence type="ECO:0000256" key="2">
    <source>
        <dbReference type="ARBA" id="ARBA00022448"/>
    </source>
</evidence>
<dbReference type="Gene3D" id="2.170.130.10">
    <property type="entry name" value="TonB-dependent receptor, plug domain"/>
    <property type="match status" value="1"/>
</dbReference>
<evidence type="ECO:0000256" key="8">
    <source>
        <dbReference type="PROSITE-ProRule" id="PRU01360"/>
    </source>
</evidence>
<dbReference type="GO" id="GO:0009279">
    <property type="term" value="C:cell outer membrane"/>
    <property type="evidence" value="ECO:0007669"/>
    <property type="project" value="UniProtKB-SubCell"/>
</dbReference>
<comment type="subcellular location">
    <subcellularLocation>
        <location evidence="1 8">Cell outer membrane</location>
        <topology evidence="1 8">Multi-pass membrane protein</topology>
    </subcellularLocation>
</comment>
<evidence type="ECO:0000256" key="9">
    <source>
        <dbReference type="RuleBase" id="RU003357"/>
    </source>
</evidence>
<evidence type="ECO:0000256" key="6">
    <source>
        <dbReference type="ARBA" id="ARBA00023136"/>
    </source>
</evidence>
<name>A0A1S7LHW6_MAGMO</name>
<dbReference type="Pfam" id="PF00593">
    <property type="entry name" value="TonB_dep_Rec_b-barrel"/>
    <property type="match status" value="1"/>
</dbReference>
<keyword evidence="2 8" id="KW-0813">Transport</keyword>
<evidence type="ECO:0000256" key="4">
    <source>
        <dbReference type="ARBA" id="ARBA00022692"/>
    </source>
</evidence>
<accession>A0A1S7LHW6</accession>
<dbReference type="PANTHER" id="PTHR30069:SF37">
    <property type="entry name" value="FERRIC VIBRIOBACTIN RECEPTOR VIUA"/>
    <property type="match status" value="1"/>
</dbReference>
<dbReference type="Gene3D" id="2.40.170.20">
    <property type="entry name" value="TonB-dependent receptor, beta-barrel domain"/>
    <property type="match status" value="1"/>
</dbReference>
<dbReference type="InterPro" id="IPR036942">
    <property type="entry name" value="Beta-barrel_TonB_sf"/>
</dbReference>
<evidence type="ECO:0000256" key="3">
    <source>
        <dbReference type="ARBA" id="ARBA00022452"/>
    </source>
</evidence>
<organism evidence="12">
    <name type="scientific">Magnetococcus massalia (strain MO-1)</name>
    <dbReference type="NCBI Taxonomy" id="451514"/>
    <lineage>
        <taxon>Bacteria</taxon>
        <taxon>Pseudomonadati</taxon>
        <taxon>Pseudomonadota</taxon>
        <taxon>Magnetococcia</taxon>
        <taxon>Magnetococcales</taxon>
        <taxon>Magnetococcaceae</taxon>
        <taxon>Magnetococcus</taxon>
    </lineage>
</organism>
<dbReference type="PROSITE" id="PS52016">
    <property type="entry name" value="TONB_DEPENDENT_REC_3"/>
    <property type="match status" value="1"/>
</dbReference>
<keyword evidence="6 8" id="KW-0472">Membrane</keyword>
<protein>
    <submittedName>
        <fullName evidence="12">Putative TonB-dependent receptor</fullName>
    </submittedName>
</protein>
<evidence type="ECO:0000256" key="1">
    <source>
        <dbReference type="ARBA" id="ARBA00004571"/>
    </source>
</evidence>
<keyword evidence="3 8" id="KW-1134">Transmembrane beta strand</keyword>
<feature type="domain" description="TonB-dependent receptor-like beta-barrel" evidence="10">
    <location>
        <begin position="193"/>
        <end position="629"/>
    </location>
</feature>
<feature type="domain" description="TonB-dependent receptor plug" evidence="11">
    <location>
        <begin position="46"/>
        <end position="153"/>
    </location>
</feature>
<dbReference type="AlphaFoldDB" id="A0A1S7LHW6"/>
<sequence>MLFFLTPSVHANEMDKQVEAILELSLEEILDYEVTSVAKKRQLAANVATAMHVISQSDIQRSGAQSIPELLRMVPGVNVARINANSWAVSIRGFNGRYARKLLVLMDGRSIYTPLFGGVYWDAHELMLQDVERIEVIRGPGGTIWGSNAVNGVINIITKQASDTQTHLVSTSIGSEQQVNMAYRYGGQMGSNGHYRVYAKGVKWDDSLTASGTEQRDAWHSGKVGFRADISPTHNQTLQLQAELSSGAIDGVSSLNSFNANPTEYSDTDKIYGSHLLAKWTQRTEEGSQFALLGYVDHAERISPYLHDQRTTFNVEFNHLAPLGKRHELNWGGGVRYIADEIRTHSNYSLQFSDPASDHIVTHLFVQDEMSFPDKNVSVTLGTKLEHNPYTGLEIQPSLRATWKPTKTHTVWGAVSRAVHTPSRFERDGKIEVMSVAGTMPFVMKLSANDQVDSETVNALEIGHRSVLSPTLSMDSTIFFNVYDNLLGYSSSGTSVSMINFTPTLYLPASFVSMGTGESFGFETALKWQPTDDLEFQFAYSYLNLQIHTPIHFENDGSDYNQNAETQSPRNQVSIRGSYAINEAWHWDAWIRYTDALYSLGIPAYTNLDMQLKWQPKEHITLSLIGHNLLEPAHAEGKSEFFSLPASEIERSVLLNLSWTF</sequence>
<dbReference type="PANTHER" id="PTHR30069">
    <property type="entry name" value="TONB-DEPENDENT OUTER MEMBRANE RECEPTOR"/>
    <property type="match status" value="1"/>
</dbReference>
<dbReference type="InterPro" id="IPR037066">
    <property type="entry name" value="Plug_dom_sf"/>
</dbReference>
<evidence type="ECO:0000259" key="11">
    <source>
        <dbReference type="Pfam" id="PF07715"/>
    </source>
</evidence>
<evidence type="ECO:0000259" key="10">
    <source>
        <dbReference type="Pfam" id="PF00593"/>
    </source>
</evidence>
<keyword evidence="5 9" id="KW-0798">TonB box</keyword>
<comment type="similarity">
    <text evidence="8 9">Belongs to the TonB-dependent receptor family.</text>
</comment>
<dbReference type="InterPro" id="IPR039426">
    <property type="entry name" value="TonB-dep_rcpt-like"/>
</dbReference>
<gene>
    <name evidence="12" type="ORF">MAGMO_1816</name>
</gene>
<dbReference type="GO" id="GO:0015344">
    <property type="term" value="F:siderophore uptake transmembrane transporter activity"/>
    <property type="evidence" value="ECO:0007669"/>
    <property type="project" value="TreeGrafter"/>
</dbReference>
<dbReference type="EMBL" id="LO017727">
    <property type="protein sequence ID" value="CRH05993.1"/>
    <property type="molecule type" value="Genomic_DNA"/>
</dbReference>
<proteinExistence type="inferred from homology"/>
<keyword evidence="4 8" id="KW-0812">Transmembrane</keyword>
<evidence type="ECO:0000256" key="7">
    <source>
        <dbReference type="ARBA" id="ARBA00023237"/>
    </source>
</evidence>